<accession>A0A1E4SW03</accession>
<dbReference type="AlphaFoldDB" id="A0A1E4SW03"/>
<keyword evidence="2" id="KW-0732">Signal</keyword>
<feature type="chain" id="PRO_5009162994" description="Transmembrane protein" evidence="2">
    <location>
        <begin position="18"/>
        <end position="264"/>
    </location>
</feature>
<feature type="transmembrane region" description="Helical" evidence="1">
    <location>
        <begin position="225"/>
        <end position="247"/>
    </location>
</feature>
<evidence type="ECO:0000313" key="4">
    <source>
        <dbReference type="Proteomes" id="UP000094801"/>
    </source>
</evidence>
<dbReference type="EMBL" id="KV453862">
    <property type="protein sequence ID" value="ODV83647.1"/>
    <property type="molecule type" value="Genomic_DNA"/>
</dbReference>
<evidence type="ECO:0008006" key="5">
    <source>
        <dbReference type="Google" id="ProtNLM"/>
    </source>
</evidence>
<dbReference type="Proteomes" id="UP000094801">
    <property type="component" value="Unassembled WGS sequence"/>
</dbReference>
<dbReference type="PANTHER" id="PTHR40368:SF1">
    <property type="entry name" value="YALI0F14399P"/>
    <property type="match status" value="1"/>
</dbReference>
<evidence type="ECO:0000256" key="2">
    <source>
        <dbReference type="SAM" id="SignalP"/>
    </source>
</evidence>
<keyword evidence="1" id="KW-0472">Membrane</keyword>
<evidence type="ECO:0000313" key="3">
    <source>
        <dbReference type="EMBL" id="ODV83647.1"/>
    </source>
</evidence>
<organism evidence="3 4">
    <name type="scientific">[Candida] arabinofermentans NRRL YB-2248</name>
    <dbReference type="NCBI Taxonomy" id="983967"/>
    <lineage>
        <taxon>Eukaryota</taxon>
        <taxon>Fungi</taxon>
        <taxon>Dikarya</taxon>
        <taxon>Ascomycota</taxon>
        <taxon>Saccharomycotina</taxon>
        <taxon>Pichiomycetes</taxon>
        <taxon>Pichiales</taxon>
        <taxon>Pichiaceae</taxon>
        <taxon>Ogataea</taxon>
        <taxon>Ogataea/Candida clade</taxon>
    </lineage>
</organism>
<keyword evidence="1" id="KW-0812">Transmembrane</keyword>
<protein>
    <recommendedName>
        <fullName evidence="5">Transmembrane protein</fullName>
    </recommendedName>
</protein>
<name>A0A1E4SW03_9ASCO</name>
<feature type="signal peptide" evidence="2">
    <location>
        <begin position="1"/>
        <end position="17"/>
    </location>
</feature>
<keyword evidence="1" id="KW-1133">Transmembrane helix</keyword>
<reference evidence="4" key="1">
    <citation type="submission" date="2016-04" db="EMBL/GenBank/DDBJ databases">
        <title>Comparative genomics of biotechnologically important yeasts.</title>
        <authorList>
            <consortium name="DOE Joint Genome Institute"/>
            <person name="Riley R."/>
            <person name="Haridas S."/>
            <person name="Wolfe K.H."/>
            <person name="Lopes M.R."/>
            <person name="Hittinger C.T."/>
            <person name="Goker M."/>
            <person name="Salamov A."/>
            <person name="Wisecaver J."/>
            <person name="Long T.M."/>
            <person name="Aerts A.L."/>
            <person name="Barry K."/>
            <person name="Choi C."/>
            <person name="Clum A."/>
            <person name="Coughlan A.Y."/>
            <person name="Deshpande S."/>
            <person name="Douglass A.P."/>
            <person name="Hanson S.J."/>
            <person name="Klenk H.-P."/>
            <person name="Labutti K."/>
            <person name="Lapidus A."/>
            <person name="Lindquist E."/>
            <person name="Lipzen A."/>
            <person name="Meier-Kolthoff J.P."/>
            <person name="Ohm R.A."/>
            <person name="Otillar R.P."/>
            <person name="Pangilinan J."/>
            <person name="Peng Y."/>
            <person name="Rokas A."/>
            <person name="Rosa C.A."/>
            <person name="Scheuner C."/>
            <person name="Sibirny A.A."/>
            <person name="Slot J.C."/>
            <person name="Stielow J.B."/>
            <person name="Sun H."/>
            <person name="Kurtzman C.P."/>
            <person name="Blackwell M."/>
            <person name="Grigoriev I.V."/>
            <person name="Jeffries T.W."/>
        </authorList>
    </citation>
    <scope>NUCLEOTIDE SEQUENCE [LARGE SCALE GENOMIC DNA]</scope>
    <source>
        <strain evidence="4">NRRL YB-2248</strain>
    </source>
</reference>
<dbReference type="STRING" id="983967.A0A1E4SW03"/>
<sequence>MLLIYIISSFFISVVTCKSIDSYPVSNLDNSKYKPYKKNDNLQLECISRHIDNGEHQFDNNGNIIYLPFPKCQESSKSLEFQYGVDDSFKQCTFKINDELYHLFQLYLHQDSPFTCRLKYAMNLNLNDGLNDDSDDVYIPLNLNLRGTVQESHFDLDPFINVLIVKSNGFIISGVGFSSSLNSTKVIIGDLITLNFNIRWIEVESTVNDNTLLFALPKLSINKSIYIFTLICVTFIGVVLGITLSYYRVVKRVQIQIGDIIKDD</sequence>
<dbReference type="OrthoDB" id="18530at2759"/>
<dbReference type="PANTHER" id="PTHR40368">
    <property type="entry name" value="YALI0F14399P"/>
    <property type="match status" value="1"/>
</dbReference>
<proteinExistence type="predicted"/>
<evidence type="ECO:0000256" key="1">
    <source>
        <dbReference type="SAM" id="Phobius"/>
    </source>
</evidence>
<gene>
    <name evidence="3" type="ORF">CANARDRAFT_202841</name>
</gene>
<keyword evidence="4" id="KW-1185">Reference proteome</keyword>